<name>A0A9P3PJ43_LYOSH</name>
<proteinExistence type="predicted"/>
<keyword evidence="2" id="KW-1185">Reference proteome</keyword>
<protein>
    <submittedName>
        <fullName evidence="1">Uncharacterized protein</fullName>
    </submittedName>
</protein>
<organism evidence="1 2">
    <name type="scientific">Lyophyllum shimeji</name>
    <name type="common">Hon-shimeji</name>
    <name type="synonym">Tricholoma shimeji</name>
    <dbReference type="NCBI Taxonomy" id="47721"/>
    <lineage>
        <taxon>Eukaryota</taxon>
        <taxon>Fungi</taxon>
        <taxon>Dikarya</taxon>
        <taxon>Basidiomycota</taxon>
        <taxon>Agaricomycotina</taxon>
        <taxon>Agaricomycetes</taxon>
        <taxon>Agaricomycetidae</taxon>
        <taxon>Agaricales</taxon>
        <taxon>Tricholomatineae</taxon>
        <taxon>Lyophyllaceae</taxon>
        <taxon>Lyophyllum</taxon>
    </lineage>
</organism>
<dbReference type="AlphaFoldDB" id="A0A9P3PJ43"/>
<gene>
    <name evidence="1" type="ORF">LshimejAT787_0309980</name>
</gene>
<evidence type="ECO:0000313" key="1">
    <source>
        <dbReference type="EMBL" id="GLB36711.1"/>
    </source>
</evidence>
<comment type="caution">
    <text evidence="1">The sequence shown here is derived from an EMBL/GenBank/DDBJ whole genome shotgun (WGS) entry which is preliminary data.</text>
</comment>
<reference evidence="1" key="1">
    <citation type="submission" date="2022-07" db="EMBL/GenBank/DDBJ databases">
        <title>The genome of Lyophyllum shimeji provides insight into the initial evolution of ectomycorrhizal fungal genome.</title>
        <authorList>
            <person name="Kobayashi Y."/>
            <person name="Shibata T."/>
            <person name="Hirakawa H."/>
            <person name="Shigenobu S."/>
            <person name="Nishiyama T."/>
            <person name="Yamada A."/>
            <person name="Hasebe M."/>
            <person name="Kawaguchi M."/>
        </authorList>
    </citation>
    <scope>NUCLEOTIDE SEQUENCE</scope>
    <source>
        <strain evidence="1">AT787</strain>
    </source>
</reference>
<dbReference type="EMBL" id="BRPK01000003">
    <property type="protein sequence ID" value="GLB36711.1"/>
    <property type="molecule type" value="Genomic_DNA"/>
</dbReference>
<accession>A0A9P3PJ43</accession>
<dbReference type="Proteomes" id="UP001063166">
    <property type="component" value="Unassembled WGS sequence"/>
</dbReference>
<evidence type="ECO:0000313" key="2">
    <source>
        <dbReference type="Proteomes" id="UP001063166"/>
    </source>
</evidence>
<sequence length="70" mass="8342">MSSVLTATRSSIIIMTATPHQYYRKHRRRWVNIPVAKKISPQMEEYYRIAVFDADNIPFDFFVMASFRKL</sequence>